<dbReference type="AlphaFoldDB" id="A0A843TNT9"/>
<organism evidence="1 2">
    <name type="scientific">Colocasia esculenta</name>
    <name type="common">Wild taro</name>
    <name type="synonym">Arum esculentum</name>
    <dbReference type="NCBI Taxonomy" id="4460"/>
    <lineage>
        <taxon>Eukaryota</taxon>
        <taxon>Viridiplantae</taxon>
        <taxon>Streptophyta</taxon>
        <taxon>Embryophyta</taxon>
        <taxon>Tracheophyta</taxon>
        <taxon>Spermatophyta</taxon>
        <taxon>Magnoliopsida</taxon>
        <taxon>Liliopsida</taxon>
        <taxon>Araceae</taxon>
        <taxon>Aroideae</taxon>
        <taxon>Colocasieae</taxon>
        <taxon>Colocasia</taxon>
    </lineage>
</organism>
<dbReference type="Proteomes" id="UP000652761">
    <property type="component" value="Unassembled WGS sequence"/>
</dbReference>
<evidence type="ECO:0000313" key="2">
    <source>
        <dbReference type="Proteomes" id="UP000652761"/>
    </source>
</evidence>
<protein>
    <submittedName>
        <fullName evidence="1">Uncharacterized protein</fullName>
    </submittedName>
</protein>
<sequence length="85" mass="9245">MCGEGKSSHAEWKSHRAEKGAGVLCNERSQGVRNPLPPSCPETMESGFGEKKHFVLVHDAGLDRRLVLVQAGHSAGLRRPQGHHP</sequence>
<accession>A0A843TNT9</accession>
<keyword evidence="2" id="KW-1185">Reference proteome</keyword>
<comment type="caution">
    <text evidence="1">The sequence shown here is derived from an EMBL/GenBank/DDBJ whole genome shotgun (WGS) entry which is preliminary data.</text>
</comment>
<reference evidence="1" key="1">
    <citation type="submission" date="2017-07" db="EMBL/GenBank/DDBJ databases">
        <title>Taro Niue Genome Assembly and Annotation.</title>
        <authorList>
            <person name="Atibalentja N."/>
            <person name="Keating K."/>
            <person name="Fields C.J."/>
        </authorList>
    </citation>
    <scope>NUCLEOTIDE SEQUENCE</scope>
    <source>
        <strain evidence="1">Niue_2</strain>
        <tissue evidence="1">Leaf</tissue>
    </source>
</reference>
<gene>
    <name evidence="1" type="ORF">Taro_004226</name>
</gene>
<name>A0A843TNT9_COLES</name>
<dbReference type="EMBL" id="NMUH01000112">
    <property type="protein sequence ID" value="MQL71866.1"/>
    <property type="molecule type" value="Genomic_DNA"/>
</dbReference>
<evidence type="ECO:0000313" key="1">
    <source>
        <dbReference type="EMBL" id="MQL71866.1"/>
    </source>
</evidence>
<proteinExistence type="predicted"/>